<keyword evidence="6" id="KW-0456">Lyase</keyword>
<evidence type="ECO:0000256" key="2">
    <source>
        <dbReference type="ARBA" id="ARBA00004754"/>
    </source>
</evidence>
<gene>
    <name evidence="8" type="ORF">CLV56_2466</name>
</gene>
<evidence type="ECO:0000313" key="9">
    <source>
        <dbReference type="Proteomes" id="UP000230842"/>
    </source>
</evidence>
<dbReference type="EC" id="4.1.1.97" evidence="3"/>
<dbReference type="Gene3D" id="1.10.3330.10">
    <property type="entry name" value="Oxo-4-hydroxy-4-carboxy-5-ureidoimidazoline decarboxylase"/>
    <property type="match status" value="1"/>
</dbReference>
<evidence type="ECO:0000313" key="8">
    <source>
        <dbReference type="EMBL" id="PJJ58220.1"/>
    </source>
</evidence>
<dbReference type="SUPFAM" id="SSF158694">
    <property type="entry name" value="UraD-Like"/>
    <property type="match status" value="1"/>
</dbReference>
<evidence type="ECO:0000256" key="1">
    <source>
        <dbReference type="ARBA" id="ARBA00001163"/>
    </source>
</evidence>
<evidence type="ECO:0000256" key="4">
    <source>
        <dbReference type="ARBA" id="ARBA00022631"/>
    </source>
</evidence>
<dbReference type="Proteomes" id="UP000230842">
    <property type="component" value="Unassembled WGS sequence"/>
</dbReference>
<dbReference type="PANTHER" id="PTHR43466">
    <property type="entry name" value="2-OXO-4-HYDROXY-4-CARBOXY-5-UREIDOIMIDAZOLINE DECARBOXYLASE-RELATED"/>
    <property type="match status" value="1"/>
</dbReference>
<evidence type="ECO:0000256" key="3">
    <source>
        <dbReference type="ARBA" id="ARBA00012257"/>
    </source>
</evidence>
<dbReference type="NCBIfam" id="NF010372">
    <property type="entry name" value="PRK13798.1"/>
    <property type="match status" value="1"/>
</dbReference>
<evidence type="ECO:0000256" key="5">
    <source>
        <dbReference type="ARBA" id="ARBA00022793"/>
    </source>
</evidence>
<protein>
    <recommendedName>
        <fullName evidence="3">2-oxo-4-hydroxy-4-carboxy-5-ureidoimidazoline decarboxylase</fullName>
        <ecNumber evidence="3">4.1.1.97</ecNumber>
    </recommendedName>
</protein>
<dbReference type="InterPro" id="IPR018020">
    <property type="entry name" value="OHCU_decarboxylase"/>
</dbReference>
<proteinExistence type="predicted"/>
<reference evidence="8 9" key="1">
    <citation type="submission" date="2017-11" db="EMBL/GenBank/DDBJ databases">
        <title>Genomic Encyclopedia of Archaeal and Bacterial Type Strains, Phase II (KMG-II): From Individual Species to Whole Genera.</title>
        <authorList>
            <person name="Goeker M."/>
        </authorList>
    </citation>
    <scope>NUCLEOTIDE SEQUENCE [LARGE SCALE GENOMIC DNA]</scope>
    <source>
        <strain evidence="8 9">DSM 27763</strain>
    </source>
</reference>
<keyword evidence="5" id="KW-0210">Decarboxylase</keyword>
<dbReference type="GO" id="GO:0019628">
    <property type="term" value="P:urate catabolic process"/>
    <property type="evidence" value="ECO:0007669"/>
    <property type="project" value="TreeGrafter"/>
</dbReference>
<dbReference type="EMBL" id="PGEZ01000001">
    <property type="protein sequence ID" value="PJJ58220.1"/>
    <property type="molecule type" value="Genomic_DNA"/>
</dbReference>
<dbReference type="GO" id="GO:0051997">
    <property type="term" value="F:2-oxo-4-hydroxy-4-carboxy-5-ureidoimidazoline decarboxylase activity"/>
    <property type="evidence" value="ECO:0007669"/>
    <property type="project" value="UniProtKB-EC"/>
</dbReference>
<name>A0A2M9BJT8_9ACTN</name>
<keyword evidence="9" id="KW-1185">Reference proteome</keyword>
<organism evidence="8 9">
    <name type="scientific">Mumia flava</name>
    <dbReference type="NCBI Taxonomy" id="1348852"/>
    <lineage>
        <taxon>Bacteria</taxon>
        <taxon>Bacillati</taxon>
        <taxon>Actinomycetota</taxon>
        <taxon>Actinomycetes</taxon>
        <taxon>Propionibacteriales</taxon>
        <taxon>Nocardioidaceae</taxon>
        <taxon>Mumia</taxon>
    </lineage>
</organism>
<keyword evidence="4" id="KW-0659">Purine metabolism</keyword>
<comment type="pathway">
    <text evidence="2">Purine metabolism; urate degradation; (S)-allantoin from urate: step 3/3.</text>
</comment>
<dbReference type="AlphaFoldDB" id="A0A2M9BJT8"/>
<dbReference type="InterPro" id="IPR017595">
    <property type="entry name" value="OHCU_decarboxylase-2"/>
</dbReference>
<evidence type="ECO:0000259" key="7">
    <source>
        <dbReference type="Pfam" id="PF09349"/>
    </source>
</evidence>
<dbReference type="RefSeq" id="WP_100414885.1">
    <property type="nucleotide sequence ID" value="NZ_PGEZ01000001.1"/>
</dbReference>
<dbReference type="OrthoDB" id="5243781at2"/>
<comment type="caution">
    <text evidence="8">The sequence shown here is derived from an EMBL/GenBank/DDBJ whole genome shotgun (WGS) entry which is preliminary data.</text>
</comment>
<comment type="catalytic activity">
    <reaction evidence="1">
        <text>5-hydroxy-2-oxo-4-ureido-2,5-dihydro-1H-imidazole-5-carboxylate + H(+) = (S)-allantoin + CO2</text>
        <dbReference type="Rhea" id="RHEA:26301"/>
        <dbReference type="ChEBI" id="CHEBI:15378"/>
        <dbReference type="ChEBI" id="CHEBI:15678"/>
        <dbReference type="ChEBI" id="CHEBI:16526"/>
        <dbReference type="ChEBI" id="CHEBI:58639"/>
        <dbReference type="EC" id="4.1.1.97"/>
    </reaction>
</comment>
<sequence>MDIDAFNGSAAEELTETLTACADIPAWVAAIVDGRPYADTDALLRTAEGATAFWTADDVERALAQHPRIGERSDRGGAEAAMSAREQSGVSQEADVAERLRAGNAAYEERFDRVYLVRAAGRSAEEILAMLEQRLTNDPQTELEVTAGQLREIAMLRLRGLLDLPADPPATRMDP</sequence>
<accession>A0A2M9BJT8</accession>
<dbReference type="InterPro" id="IPR036778">
    <property type="entry name" value="OHCU_decarboxylase_sf"/>
</dbReference>
<dbReference type="Pfam" id="PF09349">
    <property type="entry name" value="OHCU_decarbox"/>
    <property type="match status" value="1"/>
</dbReference>
<dbReference type="NCBIfam" id="TIGR03180">
    <property type="entry name" value="UraD_2"/>
    <property type="match status" value="1"/>
</dbReference>
<feature type="domain" description="Oxo-4-hydroxy-4-carboxy-5-ureidoimidazoline decarboxylase" evidence="7">
    <location>
        <begin position="10"/>
        <end position="159"/>
    </location>
</feature>
<dbReference type="PANTHER" id="PTHR43466:SF1">
    <property type="entry name" value="2-OXO-4-HYDROXY-4-CARBOXY-5-UREIDOIMIDAZOLINE DECARBOXYLASE-RELATED"/>
    <property type="match status" value="1"/>
</dbReference>
<dbReference type="GO" id="GO:0006144">
    <property type="term" value="P:purine nucleobase metabolic process"/>
    <property type="evidence" value="ECO:0007669"/>
    <property type="project" value="UniProtKB-KW"/>
</dbReference>
<evidence type="ECO:0000256" key="6">
    <source>
        <dbReference type="ARBA" id="ARBA00023239"/>
    </source>
</evidence>